<proteinExistence type="predicted"/>
<keyword evidence="1" id="KW-0472">Membrane</keyword>
<keyword evidence="1" id="KW-0812">Transmembrane</keyword>
<feature type="transmembrane region" description="Helical" evidence="1">
    <location>
        <begin position="201"/>
        <end position="224"/>
    </location>
</feature>
<organism evidence="2 3">
    <name type="scientific">Romanomermis culicivorax</name>
    <name type="common">Nematode worm</name>
    <dbReference type="NCBI Taxonomy" id="13658"/>
    <lineage>
        <taxon>Eukaryota</taxon>
        <taxon>Metazoa</taxon>
        <taxon>Ecdysozoa</taxon>
        <taxon>Nematoda</taxon>
        <taxon>Enoplea</taxon>
        <taxon>Dorylaimia</taxon>
        <taxon>Mermithida</taxon>
        <taxon>Mermithoidea</taxon>
        <taxon>Mermithidae</taxon>
        <taxon>Romanomermis</taxon>
    </lineage>
</organism>
<evidence type="ECO:0000256" key="1">
    <source>
        <dbReference type="SAM" id="Phobius"/>
    </source>
</evidence>
<reference evidence="3" key="1">
    <citation type="submission" date="2022-11" db="UniProtKB">
        <authorList>
            <consortium name="WormBaseParasite"/>
        </authorList>
    </citation>
    <scope>IDENTIFICATION</scope>
</reference>
<dbReference type="AlphaFoldDB" id="A0A915HNH0"/>
<name>A0A915HNH0_ROMCU</name>
<sequence length="272" mass="31487">MKLEMQGNRKCKYRLLDKKRTKSLELFTEESLHNPCAIRQPAMHLVIVVQLSLQVFLARIKLLDVLVNFSTRELTIAANAAKPLQMTEGLYQWDDFQIIFRRPGQNLAHVSIRICVAGPKRRQNASIGEHVFVFNQYTSSAQISDQVEKFFEIIDFWRGAFQIQMYNAARRDEFIIRRQNRVFRRGGRVVSRIRTSSLPDATLRICSFSLLLFLLLLLLLSLSIKKFDVLISNTKQTALTAAAAKSVRARKRTIFIICDVVERKKFGFFPIF</sequence>
<evidence type="ECO:0000313" key="3">
    <source>
        <dbReference type="WBParaSite" id="nRc.2.0.1.t02897-RA"/>
    </source>
</evidence>
<keyword evidence="2" id="KW-1185">Reference proteome</keyword>
<dbReference type="Proteomes" id="UP000887565">
    <property type="component" value="Unplaced"/>
</dbReference>
<evidence type="ECO:0000313" key="2">
    <source>
        <dbReference type="Proteomes" id="UP000887565"/>
    </source>
</evidence>
<dbReference type="WBParaSite" id="nRc.2.0.1.t02897-RA">
    <property type="protein sequence ID" value="nRc.2.0.1.t02897-RA"/>
    <property type="gene ID" value="nRc.2.0.1.g02897"/>
</dbReference>
<accession>A0A915HNH0</accession>
<protein>
    <submittedName>
        <fullName evidence="3">Uncharacterized protein</fullName>
    </submittedName>
</protein>
<keyword evidence="1" id="KW-1133">Transmembrane helix</keyword>